<gene>
    <name evidence="1" type="ORF">F0460_15935</name>
</gene>
<protein>
    <submittedName>
        <fullName evidence="1">Uncharacterized protein</fullName>
    </submittedName>
</protein>
<dbReference type="PROSITE" id="PS51257">
    <property type="entry name" value="PROKAR_LIPOPROTEIN"/>
    <property type="match status" value="1"/>
</dbReference>
<organism evidence="1 2">
    <name type="scientific">Paenimyroides baculatum</name>
    <dbReference type="NCBI Taxonomy" id="2608000"/>
    <lineage>
        <taxon>Bacteria</taxon>
        <taxon>Pseudomonadati</taxon>
        <taxon>Bacteroidota</taxon>
        <taxon>Flavobacteriia</taxon>
        <taxon>Flavobacteriales</taxon>
        <taxon>Flavobacteriaceae</taxon>
        <taxon>Paenimyroides</taxon>
    </lineage>
</organism>
<reference evidence="1 2" key="1">
    <citation type="submission" date="2019-09" db="EMBL/GenBank/DDBJ databases">
        <title>Genome sequence and assembly of Flavobacterium sp.</title>
        <authorList>
            <person name="Chhetri G."/>
        </authorList>
    </citation>
    <scope>NUCLEOTIDE SEQUENCE [LARGE SCALE GENOMIC DNA]</scope>
    <source>
        <strain evidence="1 2">SNL9</strain>
    </source>
</reference>
<comment type="caution">
    <text evidence="1">The sequence shown here is derived from an EMBL/GenBank/DDBJ whole genome shotgun (WGS) entry which is preliminary data.</text>
</comment>
<dbReference type="Proteomes" id="UP000325141">
    <property type="component" value="Unassembled WGS sequence"/>
</dbReference>
<dbReference type="RefSeq" id="WP_150015082.1">
    <property type="nucleotide sequence ID" value="NZ_VWSG01000022.1"/>
</dbReference>
<name>A0A5M6CAP7_9FLAO</name>
<dbReference type="EMBL" id="VWSG01000022">
    <property type="protein sequence ID" value="KAA5531630.1"/>
    <property type="molecule type" value="Genomic_DNA"/>
</dbReference>
<evidence type="ECO:0000313" key="1">
    <source>
        <dbReference type="EMBL" id="KAA5531630.1"/>
    </source>
</evidence>
<keyword evidence="2" id="KW-1185">Reference proteome</keyword>
<dbReference type="AlphaFoldDB" id="A0A5M6CAP7"/>
<evidence type="ECO:0000313" key="2">
    <source>
        <dbReference type="Proteomes" id="UP000325141"/>
    </source>
</evidence>
<sequence>MKKILFLFIAVGIIAGCSKDDESNSPDHGNNSQKKFLVSRIFDYNNNLRAVYTYNDSNRLLKRETKDDANNPSSDYEIEYENGKAKNIKYIDYKYPQFNHNIVLIYNTDGKIIRDETYQYGKLIGFKNYAYYSNGKLKAMVDQAGLEWYSVDYNNTVNALHTTILMEDDGDLGNTATAYREIFRDFRYDDKKKPDFGLGTVFQIEPLPYFGDEALFEKNISCNNMTTFIGSGTQWIYEYNDDGLPKTIETRWKDIETAEPMMLRLEYTEYK</sequence>
<accession>A0A5M6CAP7</accession>
<proteinExistence type="predicted"/>